<keyword evidence="4" id="KW-0597">Phosphoprotein</keyword>
<dbReference type="InterPro" id="IPR011006">
    <property type="entry name" value="CheY-like_superfamily"/>
</dbReference>
<organism evidence="7 8">
    <name type="scientific">Cohnella xylanilytica</name>
    <dbReference type="NCBI Taxonomy" id="557555"/>
    <lineage>
        <taxon>Bacteria</taxon>
        <taxon>Bacillati</taxon>
        <taxon>Bacillota</taxon>
        <taxon>Bacilli</taxon>
        <taxon>Bacillales</taxon>
        <taxon>Paenibacillaceae</taxon>
        <taxon>Cohnella</taxon>
    </lineage>
</organism>
<evidence type="ECO:0000256" key="4">
    <source>
        <dbReference type="PROSITE-ProRule" id="PRU00169"/>
    </source>
</evidence>
<dbReference type="PROSITE" id="PS01124">
    <property type="entry name" value="HTH_ARAC_FAMILY_2"/>
    <property type="match status" value="1"/>
</dbReference>
<keyword evidence="2" id="KW-0238">DNA-binding</keyword>
<dbReference type="GO" id="GO:0043565">
    <property type="term" value="F:sequence-specific DNA binding"/>
    <property type="evidence" value="ECO:0007669"/>
    <property type="project" value="InterPro"/>
</dbReference>
<dbReference type="PANTHER" id="PTHR43280">
    <property type="entry name" value="ARAC-FAMILY TRANSCRIPTIONAL REGULATOR"/>
    <property type="match status" value="1"/>
</dbReference>
<gene>
    <name evidence="7" type="ORF">H7B90_21105</name>
</gene>
<evidence type="ECO:0000313" key="7">
    <source>
        <dbReference type="EMBL" id="MBB6693901.1"/>
    </source>
</evidence>
<dbReference type="InterPro" id="IPR018060">
    <property type="entry name" value="HTH_AraC"/>
</dbReference>
<dbReference type="EMBL" id="JACJVR010000080">
    <property type="protein sequence ID" value="MBB6693901.1"/>
    <property type="molecule type" value="Genomic_DNA"/>
</dbReference>
<dbReference type="InterPro" id="IPR009057">
    <property type="entry name" value="Homeodomain-like_sf"/>
</dbReference>
<accession>A0A841U7A3</accession>
<dbReference type="PROSITE" id="PS00041">
    <property type="entry name" value="HTH_ARAC_FAMILY_1"/>
    <property type="match status" value="1"/>
</dbReference>
<dbReference type="PROSITE" id="PS50110">
    <property type="entry name" value="RESPONSE_REGULATORY"/>
    <property type="match status" value="1"/>
</dbReference>
<dbReference type="AlphaFoldDB" id="A0A841U7A3"/>
<proteinExistence type="predicted"/>
<reference evidence="7 8" key="1">
    <citation type="submission" date="2020-08" db="EMBL/GenBank/DDBJ databases">
        <title>Cohnella phylogeny.</title>
        <authorList>
            <person name="Dunlap C."/>
        </authorList>
    </citation>
    <scope>NUCLEOTIDE SEQUENCE [LARGE SCALE GENOMIC DNA]</scope>
    <source>
        <strain evidence="7 8">DSM 25239</strain>
    </source>
</reference>
<dbReference type="InterPro" id="IPR001789">
    <property type="entry name" value="Sig_transdc_resp-reg_receiver"/>
</dbReference>
<evidence type="ECO:0000259" key="6">
    <source>
        <dbReference type="PROSITE" id="PS50110"/>
    </source>
</evidence>
<name>A0A841U7A3_9BACL</name>
<dbReference type="SMART" id="SM00342">
    <property type="entry name" value="HTH_ARAC"/>
    <property type="match status" value="1"/>
</dbReference>
<dbReference type="Gene3D" id="3.40.50.2300">
    <property type="match status" value="1"/>
</dbReference>
<evidence type="ECO:0000259" key="5">
    <source>
        <dbReference type="PROSITE" id="PS01124"/>
    </source>
</evidence>
<feature type="domain" description="Response regulatory" evidence="6">
    <location>
        <begin position="3"/>
        <end position="120"/>
    </location>
</feature>
<feature type="modified residue" description="4-aspartylphosphate" evidence="4">
    <location>
        <position position="55"/>
    </location>
</feature>
<dbReference type="GO" id="GO:0003700">
    <property type="term" value="F:DNA-binding transcription factor activity"/>
    <property type="evidence" value="ECO:0007669"/>
    <property type="project" value="InterPro"/>
</dbReference>
<dbReference type="InterPro" id="IPR018062">
    <property type="entry name" value="HTH_AraC-typ_CS"/>
</dbReference>
<dbReference type="SMART" id="SM00448">
    <property type="entry name" value="REC"/>
    <property type="match status" value="1"/>
</dbReference>
<comment type="caution">
    <text evidence="7">The sequence shown here is derived from an EMBL/GenBank/DDBJ whole genome shotgun (WGS) entry which is preliminary data.</text>
</comment>
<feature type="domain" description="HTH araC/xylS-type" evidence="5">
    <location>
        <begin position="459"/>
        <end position="557"/>
    </location>
</feature>
<keyword evidence="8" id="KW-1185">Reference proteome</keyword>
<keyword evidence="1" id="KW-0805">Transcription regulation</keyword>
<dbReference type="SUPFAM" id="SSF46689">
    <property type="entry name" value="Homeodomain-like"/>
    <property type="match status" value="2"/>
</dbReference>
<evidence type="ECO:0000256" key="1">
    <source>
        <dbReference type="ARBA" id="ARBA00023015"/>
    </source>
</evidence>
<dbReference type="SUPFAM" id="SSF52172">
    <property type="entry name" value="CheY-like"/>
    <property type="match status" value="1"/>
</dbReference>
<dbReference type="RefSeq" id="WP_185137884.1">
    <property type="nucleotide sequence ID" value="NZ_BORM01000045.1"/>
</dbReference>
<evidence type="ECO:0000313" key="8">
    <source>
        <dbReference type="Proteomes" id="UP000553776"/>
    </source>
</evidence>
<keyword evidence="3" id="KW-0804">Transcription</keyword>
<dbReference type="Gene3D" id="1.10.10.60">
    <property type="entry name" value="Homeodomain-like"/>
    <property type="match status" value="2"/>
</dbReference>
<dbReference type="Proteomes" id="UP000553776">
    <property type="component" value="Unassembled WGS sequence"/>
</dbReference>
<dbReference type="GO" id="GO:0000160">
    <property type="term" value="P:phosphorelay signal transduction system"/>
    <property type="evidence" value="ECO:0007669"/>
    <property type="project" value="InterPro"/>
</dbReference>
<dbReference type="PANTHER" id="PTHR43280:SF10">
    <property type="entry name" value="REGULATORY PROTEIN POCR"/>
    <property type="match status" value="1"/>
</dbReference>
<evidence type="ECO:0000256" key="2">
    <source>
        <dbReference type="ARBA" id="ARBA00023125"/>
    </source>
</evidence>
<dbReference type="Pfam" id="PF00072">
    <property type="entry name" value="Response_reg"/>
    <property type="match status" value="1"/>
</dbReference>
<protein>
    <submittedName>
        <fullName evidence="7">Helix-turn-helix domain-containing protein</fullName>
    </submittedName>
</protein>
<dbReference type="Pfam" id="PF12833">
    <property type="entry name" value="HTH_18"/>
    <property type="match status" value="1"/>
</dbReference>
<dbReference type="InterPro" id="IPR020449">
    <property type="entry name" value="Tscrpt_reg_AraC-type_HTH"/>
</dbReference>
<sequence>MIRVLIVDDEIYAVKGLLSGVRWEAVGVDAVFEAYHAAMAQDVLSREPVDILICDIEMPEASGLELMEWVAERGLPIETVVLTCHSEFQYAQKALQLGGCDYLLKPVVYSDLEDVLRKTIRKVEEKRRLSEEGELYRKYAELWRSRKPLLVERFWEDVLERKIAPNRDAISAAISASELQAHGLERVRLVLVSLEQWEKPLSERDEELMEFALRKAAEELLLESRPGTVVRDRRGNTVVILELGGGRGEADGANGEVGDPTGEGAAKEEEEVEIRQACARYIEACNRYFYCKLSCYVGDAVPIEGAAASYLSLLNLEYRNVGRTNEVIGMDAAFAFAGDSSSGSPAPAASDSMLELADLIESGDKDGAVALVEERLAGRDAAELSVETLTGYYHGLLQAIYYVLHRKGFPAARLYEGRDWPDARTVAKSVVRYRQWASQAIDAADALLRAHRSASPVVQKVKAIVAERLGEELTREELAAAVYLNPAYLSRLFRKETGMVLTDYILQEKMRKASDLLAGTDRSISEIADSLGYGNFSYFARLFRKVYGATPHDYRKSLRRTNGREGAL</sequence>
<evidence type="ECO:0000256" key="3">
    <source>
        <dbReference type="ARBA" id="ARBA00023163"/>
    </source>
</evidence>
<dbReference type="CDD" id="cd17536">
    <property type="entry name" value="REC_YesN-like"/>
    <property type="match status" value="1"/>
</dbReference>
<dbReference type="PRINTS" id="PR00032">
    <property type="entry name" value="HTHARAC"/>
</dbReference>